<sequence length="76" mass="8634">MCMGSFRLKKKKKRNSPMVGHPARALQLAMAHHRAYKKTDDEIEPSQSQLSELERVKTNTSPISIFCISLTLFTIS</sequence>
<protein>
    <submittedName>
        <fullName evidence="2">Uncharacterized protein</fullName>
    </submittedName>
</protein>
<proteinExistence type="predicted"/>
<dbReference type="EMBL" id="JAYKXN010000002">
    <property type="protein sequence ID" value="KAK7311573.1"/>
    <property type="molecule type" value="Genomic_DNA"/>
</dbReference>
<evidence type="ECO:0000313" key="3">
    <source>
        <dbReference type="Proteomes" id="UP001359559"/>
    </source>
</evidence>
<gene>
    <name evidence="2" type="ORF">RJT34_09807</name>
</gene>
<dbReference type="AlphaFoldDB" id="A0AAN9K7B1"/>
<name>A0AAN9K7B1_CLITE</name>
<organism evidence="2 3">
    <name type="scientific">Clitoria ternatea</name>
    <name type="common">Butterfly pea</name>
    <dbReference type="NCBI Taxonomy" id="43366"/>
    <lineage>
        <taxon>Eukaryota</taxon>
        <taxon>Viridiplantae</taxon>
        <taxon>Streptophyta</taxon>
        <taxon>Embryophyta</taxon>
        <taxon>Tracheophyta</taxon>
        <taxon>Spermatophyta</taxon>
        <taxon>Magnoliopsida</taxon>
        <taxon>eudicotyledons</taxon>
        <taxon>Gunneridae</taxon>
        <taxon>Pentapetalae</taxon>
        <taxon>rosids</taxon>
        <taxon>fabids</taxon>
        <taxon>Fabales</taxon>
        <taxon>Fabaceae</taxon>
        <taxon>Papilionoideae</taxon>
        <taxon>50 kb inversion clade</taxon>
        <taxon>NPAAA clade</taxon>
        <taxon>indigoferoid/millettioid clade</taxon>
        <taxon>Phaseoleae</taxon>
        <taxon>Clitoria</taxon>
    </lineage>
</organism>
<feature type="region of interest" description="Disordered" evidence="1">
    <location>
        <begin position="1"/>
        <end position="20"/>
    </location>
</feature>
<reference evidence="2 3" key="1">
    <citation type="submission" date="2024-01" db="EMBL/GenBank/DDBJ databases">
        <title>The genomes of 5 underutilized Papilionoideae crops provide insights into root nodulation and disease resistance.</title>
        <authorList>
            <person name="Yuan L."/>
        </authorList>
    </citation>
    <scope>NUCLEOTIDE SEQUENCE [LARGE SCALE GENOMIC DNA]</scope>
    <source>
        <strain evidence="2">LY-2023</strain>
        <tissue evidence="2">Leaf</tissue>
    </source>
</reference>
<evidence type="ECO:0000313" key="2">
    <source>
        <dbReference type="EMBL" id="KAK7311573.1"/>
    </source>
</evidence>
<evidence type="ECO:0000256" key="1">
    <source>
        <dbReference type="SAM" id="MobiDB-lite"/>
    </source>
</evidence>
<dbReference type="Proteomes" id="UP001359559">
    <property type="component" value="Unassembled WGS sequence"/>
</dbReference>
<keyword evidence="3" id="KW-1185">Reference proteome</keyword>
<accession>A0AAN9K7B1</accession>
<comment type="caution">
    <text evidence="2">The sequence shown here is derived from an EMBL/GenBank/DDBJ whole genome shotgun (WGS) entry which is preliminary data.</text>
</comment>